<accession>A0ABD4TZN0</accession>
<evidence type="ECO:0008006" key="3">
    <source>
        <dbReference type="Google" id="ProtNLM"/>
    </source>
</evidence>
<proteinExistence type="predicted"/>
<organism evidence="1 2">
    <name type="scientific">Mobiluncus mulieris</name>
    <dbReference type="NCBI Taxonomy" id="2052"/>
    <lineage>
        <taxon>Bacteria</taxon>
        <taxon>Bacillati</taxon>
        <taxon>Actinomycetota</taxon>
        <taxon>Actinomycetes</taxon>
        <taxon>Actinomycetales</taxon>
        <taxon>Actinomycetaceae</taxon>
        <taxon>Mobiluncus</taxon>
    </lineage>
</organism>
<sequence>MGFLDWIWTGKEYRMFSAEQRRVAIELFIKYDYSAMAIIRELGYPSPNSRRECGHLGWVGISPIIRLA</sequence>
<dbReference type="AlphaFoldDB" id="A0ABD4TZN0"/>
<name>A0ABD4TZN0_9ACTO</name>
<comment type="caution">
    <text evidence="1">The sequence shown here is derived from an EMBL/GenBank/DDBJ whole genome shotgun (WGS) entry which is preliminary data.</text>
</comment>
<gene>
    <name evidence="1" type="ORF">FYZ43_10800</name>
</gene>
<reference evidence="1 2" key="1">
    <citation type="submission" date="2019-08" db="EMBL/GenBank/DDBJ databases">
        <title>Comparison of rpoB and gyrB Sequences from Mobiluncus Species and Development of a Multiplex PCR Method for Clinical Detection of Mobiluncus curtisii and Mobiluncus mulieris.</title>
        <authorList>
            <person name="Yang L."/>
            <person name="Shen Y."/>
            <person name="Xu G."/>
            <person name="Shu L.-B."/>
            <person name="Hu J."/>
            <person name="Zhang R."/>
            <person name="Wang Y."/>
            <person name="Zhou H.-W."/>
            <person name="Zhang X."/>
        </authorList>
    </citation>
    <scope>NUCLEOTIDE SEQUENCE [LARGE SCALE GENOMIC DNA]</scope>
    <source>
        <strain evidence="1 2">M26</strain>
    </source>
</reference>
<evidence type="ECO:0000313" key="2">
    <source>
        <dbReference type="Proteomes" id="UP001209486"/>
    </source>
</evidence>
<dbReference type="Proteomes" id="UP001209486">
    <property type="component" value="Unassembled WGS sequence"/>
</dbReference>
<evidence type="ECO:0000313" key="1">
    <source>
        <dbReference type="EMBL" id="MCU9969850.1"/>
    </source>
</evidence>
<protein>
    <recommendedName>
        <fullName evidence="3">Transposase</fullName>
    </recommendedName>
</protein>
<dbReference type="EMBL" id="VSZY01000029">
    <property type="protein sequence ID" value="MCU9969850.1"/>
    <property type="molecule type" value="Genomic_DNA"/>
</dbReference>